<accession>A0A223NS27</accession>
<dbReference type="EMBL" id="CP022743">
    <property type="protein sequence ID" value="ASU32695.1"/>
    <property type="molecule type" value="Genomic_DNA"/>
</dbReference>
<reference evidence="1 2" key="1">
    <citation type="submission" date="2017-08" db="EMBL/GenBank/DDBJ databases">
        <title>Complete genome sequence of Mucilaginibacter sp. strain BJC16-A31.</title>
        <authorList>
            <consortium name="Henan University of Science and Technology"/>
            <person name="You X."/>
        </authorList>
    </citation>
    <scope>NUCLEOTIDE SEQUENCE [LARGE SCALE GENOMIC DNA]</scope>
    <source>
        <strain evidence="1 2">BJC16-A31</strain>
    </source>
</reference>
<keyword evidence="2" id="KW-1185">Reference proteome</keyword>
<gene>
    <name evidence="1" type="ORF">MuYL_0795</name>
</gene>
<sequence length="172" mass="19279">MIFATCFCLNASAQSSVDCTKLLKKEIDPDSARNMENDVADHADCFGLDSIGIKIFADRTTLRALLVKNASASTGKLTYANLLSDINKAKKDTGYYNPLRNLVIAQTTLEATKISVASWDSSVKLLKVIGMPDSEMENFHQFLLEKKDKNWNYRQLVTAYRMKQMDAPKTKN</sequence>
<dbReference type="KEGG" id="muc:MuYL_0795"/>
<proteinExistence type="predicted"/>
<name>A0A223NS27_9SPHI</name>
<protein>
    <submittedName>
        <fullName evidence="1">Uncharacterized protein</fullName>
    </submittedName>
</protein>
<evidence type="ECO:0000313" key="1">
    <source>
        <dbReference type="EMBL" id="ASU32695.1"/>
    </source>
</evidence>
<dbReference type="AlphaFoldDB" id="A0A223NS27"/>
<organism evidence="1 2">
    <name type="scientific">Mucilaginibacter xinganensis</name>
    <dbReference type="NCBI Taxonomy" id="1234841"/>
    <lineage>
        <taxon>Bacteria</taxon>
        <taxon>Pseudomonadati</taxon>
        <taxon>Bacteroidota</taxon>
        <taxon>Sphingobacteriia</taxon>
        <taxon>Sphingobacteriales</taxon>
        <taxon>Sphingobacteriaceae</taxon>
        <taxon>Mucilaginibacter</taxon>
    </lineage>
</organism>
<evidence type="ECO:0000313" key="2">
    <source>
        <dbReference type="Proteomes" id="UP000215002"/>
    </source>
</evidence>
<dbReference type="Proteomes" id="UP000215002">
    <property type="component" value="Chromosome"/>
</dbReference>